<dbReference type="EMBL" id="JAGINP010000033">
    <property type="protein sequence ID" value="MBP2296597.1"/>
    <property type="molecule type" value="Genomic_DNA"/>
</dbReference>
<evidence type="ECO:0000313" key="1">
    <source>
        <dbReference type="EMBL" id="MBP2296597.1"/>
    </source>
</evidence>
<keyword evidence="2" id="KW-1185">Reference proteome</keyword>
<accession>A0ABS4SVK6</accession>
<gene>
    <name evidence="1" type="ORF">J2851_006415</name>
</gene>
<proteinExistence type="predicted"/>
<comment type="caution">
    <text evidence="1">The sequence shown here is derived from an EMBL/GenBank/DDBJ whole genome shotgun (WGS) entry which is preliminary data.</text>
</comment>
<evidence type="ECO:0008006" key="3">
    <source>
        <dbReference type="Google" id="ProtNLM"/>
    </source>
</evidence>
<evidence type="ECO:0000313" key="2">
    <source>
        <dbReference type="Proteomes" id="UP000781958"/>
    </source>
</evidence>
<sequence>MVGIESLTTATTDIQEIMRRLATSRPVFHSEADFQHAFAWTVRELHPSAGVRLEYKPAITGPRPEIDIWLRLGERIVAVELKYLTSKLEAVIGGEEFRLAHQSAMPVRRYDCVADIERLERVVNAFQNQGPIEGHAVLLTNTRQCWLGGSEAGTIDAAFRLPEGRRLSGSLAWGERAAAGTKRNREHAVMLKGTYIAAWREYSTVPGTNGTFRYLLNSITADPR</sequence>
<organism evidence="1 2">
    <name type="scientific">Azospirillum rugosum</name>
    <dbReference type="NCBI Taxonomy" id="416170"/>
    <lineage>
        <taxon>Bacteria</taxon>
        <taxon>Pseudomonadati</taxon>
        <taxon>Pseudomonadota</taxon>
        <taxon>Alphaproteobacteria</taxon>
        <taxon>Rhodospirillales</taxon>
        <taxon>Azospirillaceae</taxon>
        <taxon>Azospirillum</taxon>
    </lineage>
</organism>
<reference evidence="1 2" key="1">
    <citation type="submission" date="2021-03" db="EMBL/GenBank/DDBJ databases">
        <title>Genomic Encyclopedia of Type Strains, Phase III (KMG-III): the genomes of soil and plant-associated and newly described type strains.</title>
        <authorList>
            <person name="Whitman W."/>
        </authorList>
    </citation>
    <scope>NUCLEOTIDE SEQUENCE [LARGE SCALE GENOMIC DNA]</scope>
    <source>
        <strain evidence="1 2">IMMIB AFH-6</strain>
    </source>
</reference>
<name>A0ABS4SVK6_9PROT</name>
<dbReference type="Proteomes" id="UP000781958">
    <property type="component" value="Unassembled WGS sequence"/>
</dbReference>
<protein>
    <recommendedName>
        <fullName evidence="3">NERD domain-containing protein</fullName>
    </recommendedName>
</protein>
<dbReference type="RefSeq" id="WP_209771947.1">
    <property type="nucleotide sequence ID" value="NZ_JAGINP010000033.1"/>
</dbReference>